<comment type="caution">
    <text evidence="2">The sequence shown here is derived from an EMBL/GenBank/DDBJ whole genome shotgun (WGS) entry which is preliminary data.</text>
</comment>
<dbReference type="PANTHER" id="PTHR42686">
    <property type="entry name" value="GH17980P-RELATED"/>
    <property type="match status" value="1"/>
</dbReference>
<protein>
    <submittedName>
        <fullName evidence="2">Aldo/keto reductase</fullName>
    </submittedName>
</protein>
<evidence type="ECO:0000259" key="1">
    <source>
        <dbReference type="Pfam" id="PF00248"/>
    </source>
</evidence>
<keyword evidence="3" id="KW-1185">Reference proteome</keyword>
<dbReference type="InterPro" id="IPR020471">
    <property type="entry name" value="AKR"/>
</dbReference>
<evidence type="ECO:0000313" key="3">
    <source>
        <dbReference type="Proteomes" id="UP001385892"/>
    </source>
</evidence>
<dbReference type="PANTHER" id="PTHR42686:SF1">
    <property type="entry name" value="GH17980P-RELATED"/>
    <property type="match status" value="1"/>
</dbReference>
<reference evidence="2 3" key="1">
    <citation type="submission" date="2024-03" db="EMBL/GenBank/DDBJ databases">
        <title>Novel species of the genus Variovorax.</title>
        <authorList>
            <person name="Liu Q."/>
            <person name="Xin Y.-H."/>
        </authorList>
    </citation>
    <scope>NUCLEOTIDE SEQUENCE [LARGE SCALE GENOMIC DNA]</scope>
    <source>
        <strain evidence="2 3">KACC 18900</strain>
    </source>
</reference>
<dbReference type="RefSeq" id="WP_340347839.1">
    <property type="nucleotide sequence ID" value="NZ_JBBKZT010000029.1"/>
</dbReference>
<dbReference type="Gene3D" id="3.20.20.100">
    <property type="entry name" value="NADP-dependent oxidoreductase domain"/>
    <property type="match status" value="1"/>
</dbReference>
<organism evidence="2 3">
    <name type="scientific">Variovorax rhizosphaerae</name>
    <dbReference type="NCBI Taxonomy" id="1836200"/>
    <lineage>
        <taxon>Bacteria</taxon>
        <taxon>Pseudomonadati</taxon>
        <taxon>Pseudomonadota</taxon>
        <taxon>Betaproteobacteria</taxon>
        <taxon>Burkholderiales</taxon>
        <taxon>Comamonadaceae</taxon>
        <taxon>Variovorax</taxon>
    </lineage>
</organism>
<gene>
    <name evidence="2" type="ORF">WKW82_35520</name>
</gene>
<dbReference type="Pfam" id="PF00248">
    <property type="entry name" value="Aldo_ket_red"/>
    <property type="match status" value="1"/>
</dbReference>
<dbReference type="Proteomes" id="UP001385892">
    <property type="component" value="Unassembled WGS sequence"/>
</dbReference>
<evidence type="ECO:0000313" key="2">
    <source>
        <dbReference type="EMBL" id="MEJ8851985.1"/>
    </source>
</evidence>
<sequence>MKSRNFRTRNGTDLAFSAIGLGTAPMGDLYELLDEKTSISTIERAWQCGVRVFDSSPHYGNGLAESRVGAGLRHVPRDEVIVSTKIGRVMDAFTQPPPRNPDVYSPGFAGGYPHAPRFDYTYDGTMRSVEQSLLRTGLSRIDVLLIHDCDVWTHGRVDAERYFKEAMDGAYKALDKLRSEKVVAAIGFGINEADISVKFAKAGDFDVAMLAGRYSLLIQNGLAEFLPLAVQKNIGVMLAGVFNSGILATGAVPGAHFEYGPVPEDIMERVRKIEKICAAHDTSIRRAALQFAMAHPAVVTVVLGGVKPQEIEANAADAEAMVPAALWSDLKSAGMLDPSAPTS</sequence>
<proteinExistence type="predicted"/>
<dbReference type="EMBL" id="JBBKZT010000029">
    <property type="protein sequence ID" value="MEJ8851985.1"/>
    <property type="molecule type" value="Genomic_DNA"/>
</dbReference>
<dbReference type="SUPFAM" id="SSF51430">
    <property type="entry name" value="NAD(P)-linked oxidoreductase"/>
    <property type="match status" value="1"/>
</dbReference>
<dbReference type="InterPro" id="IPR036812">
    <property type="entry name" value="NAD(P)_OxRdtase_dom_sf"/>
</dbReference>
<accession>A0ABU8WWQ7</accession>
<name>A0ABU8WWQ7_9BURK</name>
<dbReference type="InterPro" id="IPR023210">
    <property type="entry name" value="NADP_OxRdtase_dom"/>
</dbReference>
<feature type="domain" description="NADP-dependent oxidoreductase" evidence="1">
    <location>
        <begin position="18"/>
        <end position="323"/>
    </location>
</feature>